<name>W9H062_9PROT</name>
<accession>W9H062</accession>
<dbReference type="Proteomes" id="UP000019486">
    <property type="component" value="Unassembled WGS sequence"/>
</dbReference>
<comment type="caution">
    <text evidence="1">The sequence shown here is derived from an EMBL/GenBank/DDBJ whole genome shotgun (WGS) entry which is preliminary data.</text>
</comment>
<reference evidence="1 2" key="1">
    <citation type="submission" date="2013-08" db="EMBL/GenBank/DDBJ databases">
        <title>The genome sequence of Skermanella stibiiresistens.</title>
        <authorList>
            <person name="Zhu W."/>
            <person name="Wang G."/>
        </authorList>
    </citation>
    <scope>NUCLEOTIDE SEQUENCE [LARGE SCALE GENOMIC DNA]</scope>
    <source>
        <strain evidence="1 2">SB22</strain>
    </source>
</reference>
<dbReference type="OrthoDB" id="127805at2"/>
<dbReference type="RefSeq" id="WP_051512867.1">
    <property type="nucleotide sequence ID" value="NZ_AVFL01000020.1"/>
</dbReference>
<dbReference type="PATRIC" id="fig|1385369.3.peg.4864"/>
<organism evidence="1 2">
    <name type="scientific">Skermanella stibiiresistens SB22</name>
    <dbReference type="NCBI Taxonomy" id="1385369"/>
    <lineage>
        <taxon>Bacteria</taxon>
        <taxon>Pseudomonadati</taxon>
        <taxon>Pseudomonadota</taxon>
        <taxon>Alphaproteobacteria</taxon>
        <taxon>Rhodospirillales</taxon>
        <taxon>Azospirillaceae</taxon>
        <taxon>Skermanella</taxon>
    </lineage>
</organism>
<protein>
    <recommendedName>
        <fullName evidence="3">DUF1835 domain-containing protein</fullName>
    </recommendedName>
</protein>
<dbReference type="STRING" id="1385369.N825_14980"/>
<evidence type="ECO:0008006" key="3">
    <source>
        <dbReference type="Google" id="ProtNLM"/>
    </source>
</evidence>
<gene>
    <name evidence="1" type="ORF">N825_14980</name>
</gene>
<dbReference type="AlphaFoldDB" id="W9H062"/>
<dbReference type="EMBL" id="AVFL01000020">
    <property type="protein sequence ID" value="EWY38206.1"/>
    <property type="molecule type" value="Genomic_DNA"/>
</dbReference>
<keyword evidence="2" id="KW-1185">Reference proteome</keyword>
<sequence length="425" mass="46652">MTDLSERRPSPFRLNLEHQKKRAKELCRDLRAGEPDAVTRLRAHRSGATADRVCLADAQFVIARELGGASWPALKAHAAGLDRARRAIDEGAPAPDGDVGTLHIRCGSDIRTTLRDAGFVGEFLEYSNPYCQGPVPHATDLPGIRARFILDAYGPALGLSEAGVIDKLRTEEEGLARAAMDHQRVVLWFEHDSYDQLILARCLSHFAEAGAPAVLELVSINHFPGSERFIGLGQLPAEAIRMLWASRRAVDRGDLAVGHRVWAALRQPDPRDLAAAASGAAGLPDLPRAIRRHLAELPSTRDGLSLTERLTLRLIQAESSTIGGIFQRLTRELDPLPFLGDIMFLAIVEAMTRVTRPVFEVTDDTAGLNWPQRRLEITAAGRAVLAGEVDWLSLKPPERWVGGTRIEAASPNWRWDETGSFPVRA</sequence>
<evidence type="ECO:0000313" key="1">
    <source>
        <dbReference type="EMBL" id="EWY38206.1"/>
    </source>
</evidence>
<proteinExistence type="predicted"/>
<evidence type="ECO:0000313" key="2">
    <source>
        <dbReference type="Proteomes" id="UP000019486"/>
    </source>
</evidence>